<proteinExistence type="predicted"/>
<organism evidence="2 3">
    <name type="scientific">Thecamonas trahens ATCC 50062</name>
    <dbReference type="NCBI Taxonomy" id="461836"/>
    <lineage>
        <taxon>Eukaryota</taxon>
        <taxon>Apusozoa</taxon>
        <taxon>Apusomonadida</taxon>
        <taxon>Apusomonadidae</taxon>
        <taxon>Thecamonas</taxon>
    </lineage>
</organism>
<accession>A0A0L0DEB8</accession>
<dbReference type="AlphaFoldDB" id="A0A0L0DEB8"/>
<keyword evidence="1" id="KW-1133">Transmembrane helix</keyword>
<keyword evidence="1" id="KW-0812">Transmembrane</keyword>
<sequence>MTSRMPLEAFKFAIYLTVPIGVGYVITHPAMTDTLKGFTSMKNEQEGPRPPTGSLEEVRKWQAMHAGQAPTGSSQA</sequence>
<dbReference type="RefSeq" id="XP_013762589.1">
    <property type="nucleotide sequence ID" value="XM_013907135.1"/>
</dbReference>
<dbReference type="EMBL" id="GL349435">
    <property type="protein sequence ID" value="KNC50506.1"/>
    <property type="molecule type" value="Genomic_DNA"/>
</dbReference>
<gene>
    <name evidence="2" type="ORF">AMSG_11610</name>
</gene>
<dbReference type="Proteomes" id="UP000054408">
    <property type="component" value="Unassembled WGS sequence"/>
</dbReference>
<keyword evidence="1" id="KW-0472">Membrane</keyword>
<dbReference type="OrthoDB" id="18175at2759"/>
<protein>
    <submittedName>
        <fullName evidence="2">Uncharacterized protein</fullName>
    </submittedName>
</protein>
<keyword evidence="3" id="KW-1185">Reference proteome</keyword>
<feature type="transmembrane region" description="Helical" evidence="1">
    <location>
        <begin position="12"/>
        <end position="31"/>
    </location>
</feature>
<evidence type="ECO:0000313" key="2">
    <source>
        <dbReference type="EMBL" id="KNC50506.1"/>
    </source>
</evidence>
<evidence type="ECO:0000313" key="3">
    <source>
        <dbReference type="Proteomes" id="UP000054408"/>
    </source>
</evidence>
<evidence type="ECO:0000256" key="1">
    <source>
        <dbReference type="SAM" id="Phobius"/>
    </source>
</evidence>
<name>A0A0L0DEB8_THETB</name>
<reference evidence="2 3" key="1">
    <citation type="submission" date="2010-05" db="EMBL/GenBank/DDBJ databases">
        <title>The Genome Sequence of Thecamonas trahens ATCC 50062.</title>
        <authorList>
            <consortium name="The Broad Institute Genome Sequencing Platform"/>
            <person name="Russ C."/>
            <person name="Cuomo C."/>
            <person name="Shea T."/>
            <person name="Young S.K."/>
            <person name="Zeng Q."/>
            <person name="Koehrsen M."/>
            <person name="Haas B."/>
            <person name="Borodovsky M."/>
            <person name="Guigo R."/>
            <person name="Alvarado L."/>
            <person name="Berlin A."/>
            <person name="Bochicchio J."/>
            <person name="Borenstein D."/>
            <person name="Chapman S."/>
            <person name="Chen Z."/>
            <person name="Freedman E."/>
            <person name="Gellesch M."/>
            <person name="Goldberg J."/>
            <person name="Griggs A."/>
            <person name="Gujja S."/>
            <person name="Heilman E."/>
            <person name="Heiman D."/>
            <person name="Hepburn T."/>
            <person name="Howarth C."/>
            <person name="Jen D."/>
            <person name="Larson L."/>
            <person name="Mehta T."/>
            <person name="Park D."/>
            <person name="Pearson M."/>
            <person name="Roberts A."/>
            <person name="Saif S."/>
            <person name="Shenoy N."/>
            <person name="Sisk P."/>
            <person name="Stolte C."/>
            <person name="Sykes S."/>
            <person name="Thomson T."/>
            <person name="Walk T."/>
            <person name="White J."/>
            <person name="Yandava C."/>
            <person name="Burger G."/>
            <person name="Gray M.W."/>
            <person name="Holland P.W.H."/>
            <person name="King N."/>
            <person name="Lang F.B.F."/>
            <person name="Roger A.J."/>
            <person name="Ruiz-Trillo I."/>
            <person name="Lander E."/>
            <person name="Nusbaum C."/>
        </authorList>
    </citation>
    <scope>NUCLEOTIDE SEQUENCE [LARGE SCALE GENOMIC DNA]</scope>
    <source>
        <strain evidence="2 3">ATCC 50062</strain>
    </source>
</reference>
<dbReference type="GeneID" id="25569525"/>